<comment type="caution">
    <text evidence="7">The sequence shown here is derived from an EMBL/GenBank/DDBJ whole genome shotgun (WGS) entry which is preliminary data.</text>
</comment>
<proteinExistence type="predicted"/>
<dbReference type="SUPFAM" id="SSF103473">
    <property type="entry name" value="MFS general substrate transporter"/>
    <property type="match status" value="1"/>
</dbReference>
<feature type="transmembrane region" description="Helical" evidence="5">
    <location>
        <begin position="242"/>
        <end position="260"/>
    </location>
</feature>
<dbReference type="Gene3D" id="1.20.1720.10">
    <property type="entry name" value="Multidrug resistance protein D"/>
    <property type="match status" value="1"/>
</dbReference>
<feature type="transmembrane region" description="Helical" evidence="5">
    <location>
        <begin position="146"/>
        <end position="168"/>
    </location>
</feature>
<feature type="transmembrane region" description="Helical" evidence="5">
    <location>
        <begin position="113"/>
        <end position="134"/>
    </location>
</feature>
<keyword evidence="8" id="KW-1185">Reference proteome</keyword>
<evidence type="ECO:0000259" key="6">
    <source>
        <dbReference type="PROSITE" id="PS50850"/>
    </source>
</evidence>
<evidence type="ECO:0000256" key="4">
    <source>
        <dbReference type="ARBA" id="ARBA00023136"/>
    </source>
</evidence>
<evidence type="ECO:0000256" key="3">
    <source>
        <dbReference type="ARBA" id="ARBA00022989"/>
    </source>
</evidence>
<feature type="transmembrane region" description="Helical" evidence="5">
    <location>
        <begin position="375"/>
        <end position="397"/>
    </location>
</feature>
<name>A0ABT9S4F0_9BURK</name>
<feature type="domain" description="Major facilitator superfamily (MFS) profile" evidence="6">
    <location>
        <begin position="23"/>
        <end position="470"/>
    </location>
</feature>
<feature type="transmembrane region" description="Helical" evidence="5">
    <location>
        <begin position="347"/>
        <end position="369"/>
    </location>
</feature>
<dbReference type="CDD" id="cd17502">
    <property type="entry name" value="MFS_Azr1_MDR_like"/>
    <property type="match status" value="1"/>
</dbReference>
<dbReference type="Gene3D" id="1.20.1250.20">
    <property type="entry name" value="MFS general substrate transporter like domains"/>
    <property type="match status" value="1"/>
</dbReference>
<feature type="transmembrane region" description="Helical" evidence="5">
    <location>
        <begin position="210"/>
        <end position="230"/>
    </location>
</feature>
<evidence type="ECO:0000313" key="8">
    <source>
        <dbReference type="Proteomes" id="UP001226867"/>
    </source>
</evidence>
<dbReference type="PROSITE" id="PS50850">
    <property type="entry name" value="MFS"/>
    <property type="match status" value="1"/>
</dbReference>
<organism evidence="7 8">
    <name type="scientific">Variovorax ginsengisoli</name>
    <dbReference type="NCBI Taxonomy" id="363844"/>
    <lineage>
        <taxon>Bacteria</taxon>
        <taxon>Pseudomonadati</taxon>
        <taxon>Pseudomonadota</taxon>
        <taxon>Betaproteobacteria</taxon>
        <taxon>Burkholderiales</taxon>
        <taxon>Comamonadaceae</taxon>
        <taxon>Variovorax</taxon>
    </lineage>
</organism>
<evidence type="ECO:0000256" key="5">
    <source>
        <dbReference type="SAM" id="Phobius"/>
    </source>
</evidence>
<dbReference type="PANTHER" id="PTHR23501">
    <property type="entry name" value="MAJOR FACILITATOR SUPERFAMILY"/>
    <property type="match status" value="1"/>
</dbReference>
<evidence type="ECO:0000256" key="2">
    <source>
        <dbReference type="ARBA" id="ARBA00022692"/>
    </source>
</evidence>
<dbReference type="InterPro" id="IPR011701">
    <property type="entry name" value="MFS"/>
</dbReference>
<accession>A0ABT9S4F0</accession>
<reference evidence="7 8" key="1">
    <citation type="submission" date="2023-07" db="EMBL/GenBank/DDBJ databases">
        <title>Sorghum-associated microbial communities from plants grown in Nebraska, USA.</title>
        <authorList>
            <person name="Schachtman D."/>
        </authorList>
    </citation>
    <scope>NUCLEOTIDE SEQUENCE [LARGE SCALE GENOMIC DNA]</scope>
    <source>
        <strain evidence="7 8">DS1607</strain>
    </source>
</reference>
<feature type="transmembrane region" description="Helical" evidence="5">
    <location>
        <begin position="174"/>
        <end position="198"/>
    </location>
</feature>
<dbReference type="PRINTS" id="PR01036">
    <property type="entry name" value="TCRTETB"/>
</dbReference>
<dbReference type="PANTHER" id="PTHR23501:SF197">
    <property type="entry name" value="COMD"/>
    <property type="match status" value="1"/>
</dbReference>
<feature type="transmembrane region" description="Helical" evidence="5">
    <location>
        <begin position="417"/>
        <end position="438"/>
    </location>
</feature>
<dbReference type="EMBL" id="JAUSRO010000004">
    <property type="protein sequence ID" value="MDP9899228.1"/>
    <property type="molecule type" value="Genomic_DNA"/>
</dbReference>
<feature type="transmembrane region" description="Helical" evidence="5">
    <location>
        <begin position="57"/>
        <end position="76"/>
    </location>
</feature>
<keyword evidence="4 5" id="KW-0472">Membrane</keyword>
<keyword evidence="3 5" id="KW-1133">Transmembrane helix</keyword>
<dbReference type="InterPro" id="IPR036259">
    <property type="entry name" value="MFS_trans_sf"/>
</dbReference>
<feature type="transmembrane region" description="Helical" evidence="5">
    <location>
        <begin position="23"/>
        <end position="45"/>
    </location>
</feature>
<feature type="transmembrane region" description="Helical" evidence="5">
    <location>
        <begin position="88"/>
        <end position="107"/>
    </location>
</feature>
<comment type="subcellular location">
    <subcellularLocation>
        <location evidence="1">Membrane</location>
        <topology evidence="1">Multi-pass membrane protein</topology>
    </subcellularLocation>
</comment>
<evidence type="ECO:0000313" key="7">
    <source>
        <dbReference type="EMBL" id="MDP9899228.1"/>
    </source>
</evidence>
<dbReference type="Proteomes" id="UP001226867">
    <property type="component" value="Unassembled WGS sequence"/>
</dbReference>
<feature type="transmembrane region" description="Helical" evidence="5">
    <location>
        <begin position="280"/>
        <end position="301"/>
    </location>
</feature>
<feature type="transmembrane region" description="Helical" evidence="5">
    <location>
        <begin position="444"/>
        <end position="465"/>
    </location>
</feature>
<dbReference type="InterPro" id="IPR020846">
    <property type="entry name" value="MFS_dom"/>
</dbReference>
<dbReference type="RefSeq" id="WP_307689049.1">
    <property type="nucleotide sequence ID" value="NZ_JAUSRO010000004.1"/>
</dbReference>
<dbReference type="Pfam" id="PF07690">
    <property type="entry name" value="MFS_1"/>
    <property type="match status" value="1"/>
</dbReference>
<keyword evidence="2 5" id="KW-0812">Transmembrane</keyword>
<protein>
    <submittedName>
        <fullName evidence="7">EmrB/QacA subfamily drug resistance transporter</fullName>
    </submittedName>
</protein>
<sequence length="486" mass="50728">MSLSVPAPDACAPASTFTSIRPVMAMLMLILVLAALDQTVLSTALPVMSRELPGHLPLAWAFSSYLLAATVVILLYGRLADLFGRKPMLLFSIGLFVLGSLACALSQNLLQLVLARTLQGAGGGGLMTLTMLVVADMFSLQERGRYQALLGAAYGIATMFGPLAGGWLTQHLSWRWAFSVNVPLGLVAFAVLAATLPPRRPAAHPAAERPTVDSLGCLLMAVSLVALLLATQHDRLDLPKSASSWLLGVTAAVAGTAFLWRQHRAVHPLLPLSLFGRADYAAAALLSTATGVALYAAVVFLPQHLQIARHLSPTAAAWYLLPLMAGMTLAAITSGKLLRARKPPRQLAIAASGLMVLGFALLALALHFLEDAPLALSACLAPLGFGLGLLFPIVSVVSQRSAPQTQLGIATATPVMLRNLGGAVGVALLASLLQLRIAAGVAPLQWVFVCAAGVSVVALLACRWLPVDLRPVSAMASTASAPRQVA</sequence>
<feature type="transmembrane region" description="Helical" evidence="5">
    <location>
        <begin position="316"/>
        <end position="335"/>
    </location>
</feature>
<evidence type="ECO:0000256" key="1">
    <source>
        <dbReference type="ARBA" id="ARBA00004141"/>
    </source>
</evidence>
<gene>
    <name evidence="7" type="ORF">J2W36_001473</name>
</gene>